<reference evidence="2 3" key="1">
    <citation type="journal article" date="2015" name="Plant Cell">
        <title>Oil accumulation by the oleaginous diatom Fistulifera solaris as revealed by the genome and transcriptome.</title>
        <authorList>
            <person name="Tanaka T."/>
            <person name="Maeda Y."/>
            <person name="Veluchamy A."/>
            <person name="Tanaka M."/>
            <person name="Abida H."/>
            <person name="Marechal E."/>
            <person name="Bowler C."/>
            <person name="Muto M."/>
            <person name="Sunaga Y."/>
            <person name="Tanaka M."/>
            <person name="Yoshino T."/>
            <person name="Taniguchi T."/>
            <person name="Fukuda Y."/>
            <person name="Nemoto M."/>
            <person name="Matsumoto M."/>
            <person name="Wong P.S."/>
            <person name="Aburatani S."/>
            <person name="Fujibuchi W."/>
        </authorList>
    </citation>
    <scope>NUCLEOTIDE SEQUENCE [LARGE SCALE GENOMIC DNA]</scope>
    <source>
        <strain evidence="2 3">JPCC DA0580</strain>
    </source>
</reference>
<dbReference type="EMBL" id="BDSP01000046">
    <property type="protein sequence ID" value="GAX11907.1"/>
    <property type="molecule type" value="Genomic_DNA"/>
</dbReference>
<dbReference type="AlphaFoldDB" id="A0A1Z5JD35"/>
<sequence>MNNINATSKGAAAAKNVTTAKRFQTILVARSNTTRPSELEIQLRDYCEKMRVHTRLSGAHIILPCGTSLAIRAYYLHDLECIKEDDLDGLPDFLEHFQTIVVFFVMPFATQQEAMADCSSFVRRALDLLDTWHDSKNEQNKNPPRMMMVNDTHDAVFYLMQMVDAMRPEKTKLRQEYYHRKQKQHLCLLPQLPEPNVLSDHIGNAVMEWAKLLDVSPDDIRLIFISVKSIRALATMDHDTMANIPVDKSVLLRLQSFFGGTPMNETHFAGVSFDKNSQSIFEQHQGSAMENQEFPADAVSPHNPAAYAVSTQQRDYTTAMQPSKITGNDSISMAFHPPSQTSTSHRYERPAYQRPPHQTPYPRSRYLQPNADKMQQSPFQVNVPLCGHPPVHYSFPPPTPWLAPREFAYRDVTTPQPQYPNEHYYHPSGPFQTPSQQLPRHSSAPWGMSVPSRRVARSIPQHGYGSPQVRYGPH</sequence>
<name>A0A1Z5JD35_FISSO</name>
<dbReference type="Proteomes" id="UP000198406">
    <property type="component" value="Unassembled WGS sequence"/>
</dbReference>
<evidence type="ECO:0000256" key="1">
    <source>
        <dbReference type="SAM" id="MobiDB-lite"/>
    </source>
</evidence>
<keyword evidence="3" id="KW-1185">Reference proteome</keyword>
<feature type="region of interest" description="Disordered" evidence="1">
    <location>
        <begin position="338"/>
        <end position="363"/>
    </location>
</feature>
<evidence type="ECO:0000313" key="2">
    <source>
        <dbReference type="EMBL" id="GAX11907.1"/>
    </source>
</evidence>
<feature type="compositionally biased region" description="Polar residues" evidence="1">
    <location>
        <begin position="430"/>
        <end position="440"/>
    </location>
</feature>
<feature type="region of interest" description="Disordered" evidence="1">
    <location>
        <begin position="418"/>
        <end position="448"/>
    </location>
</feature>
<dbReference type="OrthoDB" id="49552at2759"/>
<gene>
    <name evidence="2" type="ORF">FisN_17Lh185</name>
</gene>
<accession>A0A1Z5JD35</accession>
<protein>
    <submittedName>
        <fullName evidence="2">Uncharacterized protein</fullName>
    </submittedName>
</protein>
<dbReference type="InParanoid" id="A0A1Z5JD35"/>
<proteinExistence type="predicted"/>
<organism evidence="2 3">
    <name type="scientific">Fistulifera solaris</name>
    <name type="common">Oleaginous diatom</name>
    <dbReference type="NCBI Taxonomy" id="1519565"/>
    <lineage>
        <taxon>Eukaryota</taxon>
        <taxon>Sar</taxon>
        <taxon>Stramenopiles</taxon>
        <taxon>Ochrophyta</taxon>
        <taxon>Bacillariophyta</taxon>
        <taxon>Bacillariophyceae</taxon>
        <taxon>Bacillariophycidae</taxon>
        <taxon>Naviculales</taxon>
        <taxon>Naviculaceae</taxon>
        <taxon>Fistulifera</taxon>
    </lineage>
</organism>
<evidence type="ECO:0000313" key="3">
    <source>
        <dbReference type="Proteomes" id="UP000198406"/>
    </source>
</evidence>
<comment type="caution">
    <text evidence="2">The sequence shown here is derived from an EMBL/GenBank/DDBJ whole genome shotgun (WGS) entry which is preliminary data.</text>
</comment>